<dbReference type="GO" id="GO:0005198">
    <property type="term" value="F:structural molecule activity"/>
    <property type="evidence" value="ECO:0007669"/>
    <property type="project" value="InterPro"/>
</dbReference>
<dbReference type="GO" id="GO:0006644">
    <property type="term" value="P:phospholipid metabolic process"/>
    <property type="evidence" value="ECO:0007669"/>
    <property type="project" value="InterPro"/>
</dbReference>
<dbReference type="Pfam" id="PF08398">
    <property type="entry name" value="Phospholip_A2_4"/>
    <property type="match status" value="1"/>
</dbReference>
<keyword evidence="5" id="KW-1185">Reference proteome</keyword>
<evidence type="ECO:0000259" key="2">
    <source>
        <dbReference type="Pfam" id="PF08398"/>
    </source>
</evidence>
<gene>
    <name evidence="4" type="ORF">NQ318_011669</name>
</gene>
<dbReference type="PANTHER" id="PTHR36159:SF1">
    <property type="entry name" value="RETROVIRUS-RELATED POL POLYPROTEIN FROM TRANSPOSON 412-LIKE PROTEIN"/>
    <property type="match status" value="1"/>
</dbReference>
<reference evidence="4" key="1">
    <citation type="journal article" date="2023" name="Insect Mol. Biol.">
        <title>Genome sequencing provides insights into the evolution of gene families encoding plant cell wall-degrading enzymes in longhorned beetles.</title>
        <authorList>
            <person name="Shin N.R."/>
            <person name="Okamura Y."/>
            <person name="Kirsch R."/>
            <person name="Pauchet Y."/>
        </authorList>
    </citation>
    <scope>NUCLEOTIDE SEQUENCE</scope>
    <source>
        <strain evidence="4">AMC_N1</strain>
    </source>
</reference>
<dbReference type="Proteomes" id="UP001162162">
    <property type="component" value="Unassembled WGS sequence"/>
</dbReference>
<dbReference type="GO" id="GO:0004623">
    <property type="term" value="F:phospholipase A2 activity"/>
    <property type="evidence" value="ECO:0007669"/>
    <property type="project" value="InterPro"/>
</dbReference>
<keyword evidence="1" id="KW-0472">Membrane</keyword>
<dbReference type="EMBL" id="JAPWTK010001067">
    <property type="protein sequence ID" value="KAJ8934263.1"/>
    <property type="molecule type" value="Genomic_DNA"/>
</dbReference>
<organism evidence="4 5">
    <name type="scientific">Aromia moschata</name>
    <dbReference type="NCBI Taxonomy" id="1265417"/>
    <lineage>
        <taxon>Eukaryota</taxon>
        <taxon>Metazoa</taxon>
        <taxon>Ecdysozoa</taxon>
        <taxon>Arthropoda</taxon>
        <taxon>Hexapoda</taxon>
        <taxon>Insecta</taxon>
        <taxon>Pterygota</taxon>
        <taxon>Neoptera</taxon>
        <taxon>Endopterygota</taxon>
        <taxon>Coleoptera</taxon>
        <taxon>Polyphaga</taxon>
        <taxon>Cucujiformia</taxon>
        <taxon>Chrysomeloidea</taxon>
        <taxon>Cerambycidae</taxon>
        <taxon>Cerambycinae</taxon>
        <taxon>Callichromatini</taxon>
        <taxon>Aromia</taxon>
    </lineage>
</organism>
<keyword evidence="1" id="KW-0812">Transmembrane</keyword>
<sequence length="734" mass="82885">MTRRQRSLTSRRHKRRVSGRGLLNTLINKLPIELHLPGGYRFCGPGTKLSKRLKRGDVGINQLDEACKKHDIAYAKLEDVKSRNAADKELAQAAWERVKASDSGFGEKLAALGVTGAMNVKRKLGMGLRKRKKHRKMRGTALKFALHPSVRIKRKRRIIPIPKTGGVLKTNKRKTSLKKRGGFLPLLLPILGALGALGGGAAGIAKAVNDAKASSAELAEQKRHNLAIEAATKGRGLKSGYGTYLAYPYPKNYRGKSSELTYDFNPPIYLDDDVDYEIGLVNFDSFYSIPNVDDKNNTFLWWDDTNIEHVVKIPTGSYEINNLLEIMQREIEKKDGAASINMDFDNSTSRVRLRTNRKISFNVENSLSAILGFSNKIVDANTKITGEFPVEILKVNAIFIDCNIAAGSFLNGRPVHIIHQFFPAVSPGSNMVFANHAELLDVTDKPYNDVSIENYQYHFYQPTTSGTINYNDEVRIAIQDLEANTVPCDSYLYVEGKLTQDDDGITTQLEFINNAVAYLFKEIRYELNGTVIDSVRDVGLVSTLKDFRKLMIHMRQELVIIRSSSDYDAVTSENETEKPKVTINRISWVVPHVSLSLEEQININTIFSIFKDLNEKKNAFVVKELAAYDGERLSHYVFKSPFSFDMLPTELQKQALWLTEHHHGLNWNTGFVPFHKFGKILQHLTRAVDYVYVKGKEKTNYIKNFIQIPVYELPEQPTLAKATPKCFYHCKRAG</sequence>
<accession>A0AAV8X6V7</accession>
<evidence type="ECO:0000313" key="5">
    <source>
        <dbReference type="Proteomes" id="UP001162162"/>
    </source>
</evidence>
<dbReference type="GO" id="GO:0050482">
    <property type="term" value="P:arachidonate secretion"/>
    <property type="evidence" value="ECO:0007669"/>
    <property type="project" value="InterPro"/>
</dbReference>
<dbReference type="Pfam" id="PF21738">
    <property type="entry name" value="DJR-like_dom"/>
    <property type="match status" value="1"/>
</dbReference>
<evidence type="ECO:0000256" key="1">
    <source>
        <dbReference type="SAM" id="Phobius"/>
    </source>
</evidence>
<dbReference type="InterPro" id="IPR036444">
    <property type="entry name" value="PLipase_A2_dom_sf"/>
</dbReference>
<proteinExistence type="predicted"/>
<protein>
    <submittedName>
        <fullName evidence="4">Uncharacterized protein</fullName>
    </submittedName>
</protein>
<feature type="transmembrane region" description="Helical" evidence="1">
    <location>
        <begin position="182"/>
        <end position="205"/>
    </location>
</feature>
<keyword evidence="1" id="KW-1133">Transmembrane helix</keyword>
<dbReference type="PANTHER" id="PTHR36159">
    <property type="entry name" value="PROTEIN CBG23766"/>
    <property type="match status" value="1"/>
</dbReference>
<dbReference type="InterPro" id="IPR049512">
    <property type="entry name" value="DJR-like_dom"/>
</dbReference>
<feature type="domain" description="Phospholipase A2-like" evidence="2">
    <location>
        <begin position="33"/>
        <end position="100"/>
    </location>
</feature>
<feature type="domain" description="Double jelly roll-like" evidence="3">
    <location>
        <begin position="512"/>
        <end position="549"/>
    </location>
</feature>
<dbReference type="AlphaFoldDB" id="A0AAV8X6V7"/>
<name>A0AAV8X6V7_9CUCU</name>
<dbReference type="InterPro" id="IPR013607">
    <property type="entry name" value="Phospholipase_A2-like"/>
</dbReference>
<evidence type="ECO:0000259" key="3">
    <source>
        <dbReference type="Pfam" id="PF21738"/>
    </source>
</evidence>
<evidence type="ECO:0000313" key="4">
    <source>
        <dbReference type="EMBL" id="KAJ8934263.1"/>
    </source>
</evidence>
<comment type="caution">
    <text evidence="4">The sequence shown here is derived from an EMBL/GenBank/DDBJ whole genome shotgun (WGS) entry which is preliminary data.</text>
</comment>
<dbReference type="Gene3D" id="1.20.90.10">
    <property type="entry name" value="Phospholipase A2 domain"/>
    <property type="match status" value="1"/>
</dbReference>